<dbReference type="Proteomes" id="UP000198949">
    <property type="component" value="Unassembled WGS sequence"/>
</dbReference>
<keyword evidence="5" id="KW-1185">Reference proteome</keyword>
<evidence type="ECO:0000256" key="1">
    <source>
        <dbReference type="SAM" id="MobiDB-lite"/>
    </source>
</evidence>
<dbReference type="AlphaFoldDB" id="A0A1G6Z7V4"/>
<protein>
    <submittedName>
        <fullName evidence="4">Uncharacterized protein</fullName>
    </submittedName>
</protein>
<dbReference type="InterPro" id="IPR055592">
    <property type="entry name" value="DUF7168"/>
</dbReference>
<accession>A0A1G6Z7V4</accession>
<dbReference type="InterPro" id="IPR024498">
    <property type="entry name" value="DUF2786"/>
</dbReference>
<dbReference type="STRING" id="58114.SAMN05216270_110106"/>
<feature type="region of interest" description="Disordered" evidence="1">
    <location>
        <begin position="1"/>
        <end position="25"/>
    </location>
</feature>
<feature type="domain" description="DUF2786" evidence="2">
    <location>
        <begin position="208"/>
        <end position="243"/>
    </location>
</feature>
<name>A0A1G6Z7V4_9ACTN</name>
<evidence type="ECO:0000313" key="5">
    <source>
        <dbReference type="Proteomes" id="UP000198949"/>
    </source>
</evidence>
<evidence type="ECO:0000313" key="4">
    <source>
        <dbReference type="EMBL" id="SDD98728.1"/>
    </source>
</evidence>
<organism evidence="4 5">
    <name type="scientific">Glycomyces harbinensis</name>
    <dbReference type="NCBI Taxonomy" id="58114"/>
    <lineage>
        <taxon>Bacteria</taxon>
        <taxon>Bacillati</taxon>
        <taxon>Actinomycetota</taxon>
        <taxon>Actinomycetes</taxon>
        <taxon>Glycomycetales</taxon>
        <taxon>Glycomycetaceae</taxon>
        <taxon>Glycomyces</taxon>
    </lineage>
</organism>
<feature type="compositionally biased region" description="Basic residues" evidence="1">
    <location>
        <begin position="1"/>
        <end position="10"/>
    </location>
</feature>
<feature type="domain" description="DUF7168" evidence="3">
    <location>
        <begin position="270"/>
        <end position="383"/>
    </location>
</feature>
<sequence length="433" mass="47413">MGKNNRKSNARRGAASGAFTPADLDGEALPPVGRARYAVLGVLNASPADRLDWVDAASNLEGESSDPDWPAVLAGVFEELGDDLIEHSWRRGWMPREVLSAIRKKLNAEVARAGAVMMLGQLSRYPESQLSDRWIVQREELAEQVASKGVAEACKGLGRWERIELWAAVLEALDLIDSVPEIPRVEPLPGSPMIAHRLGVAESSRTYERIRALLAKAESTDSDAEAEAFTAKAQQLIARHSINEALLDEAGQGHREPETLRIIIERPYEQPKSELLAQIAHANHCRPVYWAAGGFTTLVGDRGDLRSVELLYSSLLVQATSAMTRAGSLVDRSGKSATRSFRQSFLASFAWRIGERLHESAADTEREVAEETGTDLVPVMRERDDRVDAKTDALFPNLVRGRAIRVTNYEGHVAGRAAADAARLTTGDPITRD</sequence>
<dbReference type="Pfam" id="PF10979">
    <property type="entry name" value="DUF2786"/>
    <property type="match status" value="1"/>
</dbReference>
<evidence type="ECO:0000259" key="2">
    <source>
        <dbReference type="Pfam" id="PF10979"/>
    </source>
</evidence>
<dbReference type="EMBL" id="FNAD01000010">
    <property type="protein sequence ID" value="SDD98728.1"/>
    <property type="molecule type" value="Genomic_DNA"/>
</dbReference>
<reference evidence="5" key="1">
    <citation type="submission" date="2016-10" db="EMBL/GenBank/DDBJ databases">
        <authorList>
            <person name="Varghese N."/>
            <person name="Submissions S."/>
        </authorList>
    </citation>
    <scope>NUCLEOTIDE SEQUENCE [LARGE SCALE GENOMIC DNA]</scope>
    <source>
        <strain evidence="5">CGMCC 4.3516</strain>
    </source>
</reference>
<dbReference type="Pfam" id="PF23771">
    <property type="entry name" value="DUF7168"/>
    <property type="match status" value="1"/>
</dbReference>
<proteinExistence type="predicted"/>
<evidence type="ECO:0000259" key="3">
    <source>
        <dbReference type="Pfam" id="PF23771"/>
    </source>
</evidence>
<gene>
    <name evidence="4" type="ORF">SAMN05216270_110106</name>
</gene>